<dbReference type="GO" id="GO:0004312">
    <property type="term" value="F:fatty acid synthase activity"/>
    <property type="evidence" value="ECO:0007669"/>
    <property type="project" value="InterPro"/>
</dbReference>
<dbReference type="InterPro" id="IPR003965">
    <property type="entry name" value="Fatty_acid_synthase"/>
</dbReference>
<dbReference type="PANTHER" id="PTHR43437">
    <property type="entry name" value="HYDROXYACYL-THIOESTER DEHYDRATASE TYPE 2, MITOCHONDRIAL-RELATED"/>
    <property type="match status" value="1"/>
</dbReference>
<feature type="domain" description="MaoC-like" evidence="2">
    <location>
        <begin position="22"/>
        <end position="124"/>
    </location>
</feature>
<accession>G0UR97</accession>
<dbReference type="SUPFAM" id="SSF54637">
    <property type="entry name" value="Thioesterase/thiol ester dehydrase-isomerase"/>
    <property type="match status" value="1"/>
</dbReference>
<dbReference type="EMBL" id="HE575321">
    <property type="protein sequence ID" value="CCC91908.1"/>
    <property type="molecule type" value="Genomic_DNA"/>
</dbReference>
<keyword evidence="1" id="KW-0456">Lyase</keyword>
<dbReference type="GO" id="GO:0019171">
    <property type="term" value="F:(3R)-hydroxyacyl-[acyl-carrier-protein] dehydratase activity"/>
    <property type="evidence" value="ECO:0007669"/>
    <property type="project" value="TreeGrafter"/>
</dbReference>
<dbReference type="InterPro" id="IPR050965">
    <property type="entry name" value="UPF0336/Enoyl-CoA_hydratase"/>
</dbReference>
<dbReference type="GO" id="GO:0005739">
    <property type="term" value="C:mitochondrion"/>
    <property type="evidence" value="ECO:0007669"/>
    <property type="project" value="TreeGrafter"/>
</dbReference>
<dbReference type="Pfam" id="PF01575">
    <property type="entry name" value="MaoC_dehydratas"/>
    <property type="match status" value="1"/>
</dbReference>
<organism evidence="3">
    <name type="scientific">Trypanosoma congolense (strain IL3000)</name>
    <dbReference type="NCBI Taxonomy" id="1068625"/>
    <lineage>
        <taxon>Eukaryota</taxon>
        <taxon>Discoba</taxon>
        <taxon>Euglenozoa</taxon>
        <taxon>Kinetoplastea</taxon>
        <taxon>Metakinetoplastina</taxon>
        <taxon>Trypanosomatida</taxon>
        <taxon>Trypanosomatidae</taxon>
        <taxon>Trypanosoma</taxon>
        <taxon>Nannomonas</taxon>
    </lineage>
</organism>
<dbReference type="AlphaFoldDB" id="G0UR97"/>
<sequence>MLRIRLKQMGRVIRIGDSASMRRVISPDDVKVFGPLVGDANPIHVDEAAAKAAGFQSPVVHGMLAGSLFSGLLGSELPGPQSVYMSQTLRFVAPLFVGDEVEARIEVTQFRKTKFMIAFSTTVSRIDKETGAKTLCVEGTAVGMNKTVTFEGESEWTVPRVE</sequence>
<proteinExistence type="predicted"/>
<dbReference type="CDD" id="cd03449">
    <property type="entry name" value="R_hydratase"/>
    <property type="match status" value="1"/>
</dbReference>
<dbReference type="Gene3D" id="3.10.129.10">
    <property type="entry name" value="Hotdog Thioesterase"/>
    <property type="match status" value="1"/>
</dbReference>
<protein>
    <submittedName>
        <fullName evidence="3">Putative maoC-like dehydratase</fullName>
    </submittedName>
</protein>
<dbReference type="GO" id="GO:0005835">
    <property type="term" value="C:fatty acid synthase complex"/>
    <property type="evidence" value="ECO:0007669"/>
    <property type="project" value="InterPro"/>
</dbReference>
<evidence type="ECO:0000256" key="1">
    <source>
        <dbReference type="ARBA" id="ARBA00023239"/>
    </source>
</evidence>
<gene>
    <name evidence="3" type="ORF">TCIL3000_8_1180</name>
</gene>
<dbReference type="InterPro" id="IPR002539">
    <property type="entry name" value="MaoC-like_dom"/>
</dbReference>
<dbReference type="FunFam" id="3.10.129.10:FF:000042">
    <property type="entry name" value="MaoC domain protein dehydratase"/>
    <property type="match status" value="1"/>
</dbReference>
<evidence type="ECO:0000259" key="2">
    <source>
        <dbReference type="Pfam" id="PF01575"/>
    </source>
</evidence>
<dbReference type="VEuPathDB" id="TriTrypDB:TcIL3000_8_1180"/>
<name>G0UR97_TRYCI</name>
<dbReference type="PANTHER" id="PTHR43437:SF3">
    <property type="entry name" value="HYDROXYACYL-THIOESTER DEHYDRATASE TYPE 2, MITOCHONDRIAL"/>
    <property type="match status" value="1"/>
</dbReference>
<reference evidence="3" key="1">
    <citation type="journal article" date="2012" name="Proc. Natl. Acad. Sci. U.S.A.">
        <title>Antigenic diversity is generated by distinct evolutionary mechanisms in African trypanosome species.</title>
        <authorList>
            <person name="Jackson A.P."/>
            <person name="Berry A."/>
            <person name="Aslett M."/>
            <person name="Allison H.C."/>
            <person name="Burton P."/>
            <person name="Vavrova-Anderson J."/>
            <person name="Brown R."/>
            <person name="Browne H."/>
            <person name="Corton N."/>
            <person name="Hauser H."/>
            <person name="Gamble J."/>
            <person name="Gilderthorp R."/>
            <person name="Marcello L."/>
            <person name="McQuillan J."/>
            <person name="Otto T.D."/>
            <person name="Quail M.A."/>
            <person name="Sanders M.J."/>
            <person name="van Tonder A."/>
            <person name="Ginger M.L."/>
            <person name="Field M.C."/>
            <person name="Barry J.D."/>
            <person name="Hertz-Fowler C."/>
            <person name="Berriman M."/>
        </authorList>
    </citation>
    <scope>NUCLEOTIDE SEQUENCE</scope>
    <source>
        <strain evidence="3">IL3000</strain>
    </source>
</reference>
<dbReference type="PRINTS" id="PR01483">
    <property type="entry name" value="FASYNTHASE"/>
</dbReference>
<dbReference type="InterPro" id="IPR029069">
    <property type="entry name" value="HotDog_dom_sf"/>
</dbReference>
<dbReference type="GO" id="GO:0006633">
    <property type="term" value="P:fatty acid biosynthetic process"/>
    <property type="evidence" value="ECO:0007669"/>
    <property type="project" value="InterPro"/>
</dbReference>
<evidence type="ECO:0000313" key="3">
    <source>
        <dbReference type="EMBL" id="CCC91908.1"/>
    </source>
</evidence>